<dbReference type="SUPFAM" id="SSF52047">
    <property type="entry name" value="RNI-like"/>
    <property type="match status" value="1"/>
</dbReference>
<protein>
    <recommendedName>
        <fullName evidence="3">F-box domain-containing protein</fullName>
    </recommendedName>
</protein>
<sequence length="841" mass="94091">MVSADNLNLDVLELIFAQLSGNDLSSVALVSRSFLAGVIPRLYSTLSYRLRQGKGYTLGQVTSPFAVLKSHPELAIHVRNIEIRYAPNAMPNLSCPHPEFIRECSNAIDICHNLTTFKCIGPNILPYFIKSLQGKPRLEGLRVNANLSTDQSKILIQLQKLKILTLEYASWNVIDVLPVWITLLKQTLTSLTLYMTSELNENTLEAILSELPDLRALHVVGCQRCDHVVVLRLLSHTPLLESLSLTTTESTRPLSLPAPPLHHLRNLAFDTRYSLSPSPSPNVLSTILTHLKSSAPPLTSFTIKLPERKVTIGHPFITQLLEAHSHTLRRLAFLDCGIGLDSINEISKQCVHLERLDVAVPARDILSFTASIARSYSLRVVVDVENHVDHGVRQTLTQDNIRYMMANVRSLRKVPPMPDYQNDSFAMLFHFCGKVISFAVSQFPVLHHYMPAPLLKILSRIIVWLLPYFPAIQACLQPKKGRRFVCGIFTSSEQDCHMASMVKNILDCPPENSFWIYGNFDEHIRTGPEFPFEFESVMDISEPWACRKLSEFYGAYFCQVRDVLSQLTADDTLFLVLCGRGSERGPLLIGNEDSYFDLWPGSLEMAVERCKAKVQLIVPARRPCWASPHWRLLTLDVFSQSRLEATLTSADSKSSLADTDAPMSEEDEVGLIRLAQEHLHFLPPLTLSEANLASKCAALVKPCYPPCRPLTNEEKVKTLNALRKQATLRIMALNIAQKLGFQAAIDKIGGPFGGQRLLGTDLPLQTRAADHGYLVYELHVPMIDTLWMGVAGWLARIWEAAGEPTVACSHWKRVLKESCREAGVTLRQIGGTNSETLLTRS</sequence>
<dbReference type="STRING" id="1095629.A0A0C9X0I7"/>
<evidence type="ECO:0000313" key="2">
    <source>
        <dbReference type="Proteomes" id="UP000054477"/>
    </source>
</evidence>
<proteinExistence type="predicted"/>
<reference evidence="2" key="2">
    <citation type="submission" date="2015-01" db="EMBL/GenBank/DDBJ databases">
        <title>Evolutionary Origins and Diversification of the Mycorrhizal Mutualists.</title>
        <authorList>
            <consortium name="DOE Joint Genome Institute"/>
            <consortium name="Mycorrhizal Genomics Consortium"/>
            <person name="Kohler A."/>
            <person name="Kuo A."/>
            <person name="Nagy L.G."/>
            <person name="Floudas D."/>
            <person name="Copeland A."/>
            <person name="Barry K.W."/>
            <person name="Cichocki N."/>
            <person name="Veneault-Fourrey C."/>
            <person name="LaButti K."/>
            <person name="Lindquist E.A."/>
            <person name="Lipzen A."/>
            <person name="Lundell T."/>
            <person name="Morin E."/>
            <person name="Murat C."/>
            <person name="Riley R."/>
            <person name="Ohm R."/>
            <person name="Sun H."/>
            <person name="Tunlid A."/>
            <person name="Henrissat B."/>
            <person name="Grigoriev I.V."/>
            <person name="Hibbett D.S."/>
            <person name="Martin F."/>
        </authorList>
    </citation>
    <scope>NUCLEOTIDE SEQUENCE [LARGE SCALE GENOMIC DNA]</scope>
    <source>
        <strain evidence="2">LaAM-08-1</strain>
    </source>
</reference>
<dbReference type="OrthoDB" id="3005567at2759"/>
<evidence type="ECO:0000313" key="1">
    <source>
        <dbReference type="EMBL" id="KIJ98650.1"/>
    </source>
</evidence>
<gene>
    <name evidence="1" type="ORF">K443DRAFT_123552</name>
</gene>
<evidence type="ECO:0008006" key="3">
    <source>
        <dbReference type="Google" id="ProtNLM"/>
    </source>
</evidence>
<accession>A0A0C9X0I7</accession>
<dbReference type="Gene3D" id="3.80.10.10">
    <property type="entry name" value="Ribonuclease Inhibitor"/>
    <property type="match status" value="1"/>
</dbReference>
<keyword evidence="2" id="KW-1185">Reference proteome</keyword>
<dbReference type="Proteomes" id="UP000054477">
    <property type="component" value="Unassembled WGS sequence"/>
</dbReference>
<name>A0A0C9X0I7_9AGAR</name>
<dbReference type="InterPro" id="IPR032675">
    <property type="entry name" value="LRR_dom_sf"/>
</dbReference>
<dbReference type="AlphaFoldDB" id="A0A0C9X0I7"/>
<dbReference type="EMBL" id="KN838664">
    <property type="protein sequence ID" value="KIJ98650.1"/>
    <property type="molecule type" value="Genomic_DNA"/>
</dbReference>
<reference evidence="1 2" key="1">
    <citation type="submission" date="2014-04" db="EMBL/GenBank/DDBJ databases">
        <authorList>
            <consortium name="DOE Joint Genome Institute"/>
            <person name="Kuo A."/>
            <person name="Kohler A."/>
            <person name="Nagy L.G."/>
            <person name="Floudas D."/>
            <person name="Copeland A."/>
            <person name="Barry K.W."/>
            <person name="Cichocki N."/>
            <person name="Veneault-Fourrey C."/>
            <person name="LaButti K."/>
            <person name="Lindquist E.A."/>
            <person name="Lipzen A."/>
            <person name="Lundell T."/>
            <person name="Morin E."/>
            <person name="Murat C."/>
            <person name="Sun H."/>
            <person name="Tunlid A."/>
            <person name="Henrissat B."/>
            <person name="Grigoriev I.V."/>
            <person name="Hibbett D.S."/>
            <person name="Martin F."/>
            <person name="Nordberg H.P."/>
            <person name="Cantor M.N."/>
            <person name="Hua S.X."/>
        </authorList>
    </citation>
    <scope>NUCLEOTIDE SEQUENCE [LARGE SCALE GENOMIC DNA]</scope>
    <source>
        <strain evidence="1 2">LaAM-08-1</strain>
    </source>
</reference>
<organism evidence="1 2">
    <name type="scientific">Laccaria amethystina LaAM-08-1</name>
    <dbReference type="NCBI Taxonomy" id="1095629"/>
    <lineage>
        <taxon>Eukaryota</taxon>
        <taxon>Fungi</taxon>
        <taxon>Dikarya</taxon>
        <taxon>Basidiomycota</taxon>
        <taxon>Agaricomycotina</taxon>
        <taxon>Agaricomycetes</taxon>
        <taxon>Agaricomycetidae</taxon>
        <taxon>Agaricales</taxon>
        <taxon>Agaricineae</taxon>
        <taxon>Hydnangiaceae</taxon>
        <taxon>Laccaria</taxon>
    </lineage>
</organism>
<dbReference type="HOGENOM" id="CLU_338325_0_0_1"/>